<proteinExistence type="predicted"/>
<reference evidence="2 3" key="1">
    <citation type="submission" date="2024-11" db="EMBL/GenBank/DDBJ databases">
        <title>Chromosome-level genome assembly of Eucalyptus globulus Labill. provides insights into its genome evolution.</title>
        <authorList>
            <person name="Li X."/>
        </authorList>
    </citation>
    <scope>NUCLEOTIDE SEQUENCE [LARGE SCALE GENOMIC DNA]</scope>
    <source>
        <strain evidence="2">CL2024</strain>
        <tissue evidence="2">Fresh tender leaves</tissue>
    </source>
</reference>
<evidence type="ECO:0000256" key="1">
    <source>
        <dbReference type="SAM" id="MobiDB-lite"/>
    </source>
</evidence>
<feature type="compositionally biased region" description="Acidic residues" evidence="1">
    <location>
        <begin position="105"/>
        <end position="119"/>
    </location>
</feature>
<protein>
    <submittedName>
        <fullName evidence="2">Uncharacterized protein</fullName>
    </submittedName>
</protein>
<comment type="caution">
    <text evidence="2">The sequence shown here is derived from an EMBL/GenBank/DDBJ whole genome shotgun (WGS) entry which is preliminary data.</text>
</comment>
<organism evidence="2 3">
    <name type="scientific">Eucalyptus globulus</name>
    <name type="common">Tasmanian blue gum</name>
    <dbReference type="NCBI Taxonomy" id="34317"/>
    <lineage>
        <taxon>Eukaryota</taxon>
        <taxon>Viridiplantae</taxon>
        <taxon>Streptophyta</taxon>
        <taxon>Embryophyta</taxon>
        <taxon>Tracheophyta</taxon>
        <taxon>Spermatophyta</taxon>
        <taxon>Magnoliopsida</taxon>
        <taxon>eudicotyledons</taxon>
        <taxon>Gunneridae</taxon>
        <taxon>Pentapetalae</taxon>
        <taxon>rosids</taxon>
        <taxon>malvids</taxon>
        <taxon>Myrtales</taxon>
        <taxon>Myrtaceae</taxon>
        <taxon>Myrtoideae</taxon>
        <taxon>Eucalypteae</taxon>
        <taxon>Eucalyptus</taxon>
    </lineage>
</organism>
<sequence>MEDGKWIQRWYGDCQVKEKGTKRHAVLALWSWATGSADEDGRRLEMGAATGVERRRRRWATATATGVGRRRRLLGDGDWSATGDTDGQGGSDGTTGANWPVEMSGEGEGDGEMSGDGEDEQLRSR</sequence>
<dbReference type="AlphaFoldDB" id="A0ABD3IML8"/>
<name>A0ABD3IML8_EUCGL</name>
<gene>
    <name evidence="2" type="ORF">ACJRO7_007103</name>
</gene>
<keyword evidence="3" id="KW-1185">Reference proteome</keyword>
<dbReference type="EMBL" id="JBJKBG010000011">
    <property type="protein sequence ID" value="KAL3715319.1"/>
    <property type="molecule type" value="Genomic_DNA"/>
</dbReference>
<accession>A0ABD3IML8</accession>
<feature type="region of interest" description="Disordered" evidence="1">
    <location>
        <begin position="63"/>
        <end position="125"/>
    </location>
</feature>
<evidence type="ECO:0000313" key="3">
    <source>
        <dbReference type="Proteomes" id="UP001634007"/>
    </source>
</evidence>
<dbReference type="Proteomes" id="UP001634007">
    <property type="component" value="Unassembled WGS sequence"/>
</dbReference>
<evidence type="ECO:0000313" key="2">
    <source>
        <dbReference type="EMBL" id="KAL3715319.1"/>
    </source>
</evidence>